<name>A0A2G8K3S3_STIJA</name>
<evidence type="ECO:0000313" key="2">
    <source>
        <dbReference type="EMBL" id="PIK42603.1"/>
    </source>
</evidence>
<gene>
    <name evidence="2" type="ORF">BSL78_20529</name>
</gene>
<evidence type="ECO:0000256" key="1">
    <source>
        <dbReference type="SAM" id="MobiDB-lite"/>
    </source>
</evidence>
<feature type="compositionally biased region" description="Basic and acidic residues" evidence="1">
    <location>
        <begin position="49"/>
        <end position="66"/>
    </location>
</feature>
<feature type="compositionally biased region" description="Basic and acidic residues" evidence="1">
    <location>
        <begin position="186"/>
        <end position="204"/>
    </location>
</feature>
<dbReference type="EMBL" id="MRZV01000921">
    <property type="protein sequence ID" value="PIK42603.1"/>
    <property type="molecule type" value="Genomic_DNA"/>
</dbReference>
<organism evidence="2 3">
    <name type="scientific">Stichopus japonicus</name>
    <name type="common">Sea cucumber</name>
    <dbReference type="NCBI Taxonomy" id="307972"/>
    <lineage>
        <taxon>Eukaryota</taxon>
        <taxon>Metazoa</taxon>
        <taxon>Echinodermata</taxon>
        <taxon>Eleutherozoa</taxon>
        <taxon>Echinozoa</taxon>
        <taxon>Holothuroidea</taxon>
        <taxon>Aspidochirotacea</taxon>
        <taxon>Aspidochirotida</taxon>
        <taxon>Stichopodidae</taxon>
        <taxon>Apostichopus</taxon>
    </lineage>
</organism>
<sequence length="487" mass="55356">MEDFSKFASQRSKLFEDVENLDNLGSAKKRMMTVDSHNNDHAGILAPNRTEKMEPNSKKAKSDKNEGLKNYVKQKDAKDMFDIREILTKAIGGEELIRGMTSGLLSAKSRKKVVATLVSFLIEKYGKYPKSHVKLAMAKAVVNQFSALDNDDGDGYEAWFTKADISDSKHDANGYLEQRLRNVRRRDPEMKLTKKDTKKGDKSSESSSLMSSVPVIEIDEDSESSTSSRVLWLKNNKEPRKQVQEFMQKTVHVRAAFIRDHTLPEIIAEYPRLLDTEGMVDQDFRTLFPGICDRLFMKWPQYAKKVILYAEHQVDWQRVLKITDPEKDEKKLSVALQVLPLLFPAGTKCDGVGKKKKKLKATLAEAMQSFVQCVQIGTNLPEFLAKVSQTQPFILIIGENRRNPEQQFVIVERMAMPASSLIKAVDLCFKVFYVLDLNYPWESNNVWDFIQKNIYGLGEGKGRLRSTPSVLALKNFVSCSAETSNEM</sequence>
<accession>A0A2G8K3S3</accession>
<feature type="region of interest" description="Disordered" evidence="1">
    <location>
        <begin position="38"/>
        <end position="66"/>
    </location>
</feature>
<evidence type="ECO:0000313" key="3">
    <source>
        <dbReference type="Proteomes" id="UP000230750"/>
    </source>
</evidence>
<comment type="caution">
    <text evidence="2">The sequence shown here is derived from an EMBL/GenBank/DDBJ whole genome shotgun (WGS) entry which is preliminary data.</text>
</comment>
<reference evidence="2 3" key="1">
    <citation type="journal article" date="2017" name="PLoS Biol.">
        <title>The sea cucumber genome provides insights into morphological evolution and visceral regeneration.</title>
        <authorList>
            <person name="Zhang X."/>
            <person name="Sun L."/>
            <person name="Yuan J."/>
            <person name="Sun Y."/>
            <person name="Gao Y."/>
            <person name="Zhang L."/>
            <person name="Li S."/>
            <person name="Dai H."/>
            <person name="Hamel J.F."/>
            <person name="Liu C."/>
            <person name="Yu Y."/>
            <person name="Liu S."/>
            <person name="Lin W."/>
            <person name="Guo K."/>
            <person name="Jin S."/>
            <person name="Xu P."/>
            <person name="Storey K.B."/>
            <person name="Huan P."/>
            <person name="Zhang T."/>
            <person name="Zhou Y."/>
            <person name="Zhang J."/>
            <person name="Lin C."/>
            <person name="Li X."/>
            <person name="Xing L."/>
            <person name="Huo D."/>
            <person name="Sun M."/>
            <person name="Wang L."/>
            <person name="Mercier A."/>
            <person name="Li F."/>
            <person name="Yang H."/>
            <person name="Xiang J."/>
        </authorList>
    </citation>
    <scope>NUCLEOTIDE SEQUENCE [LARGE SCALE GENOMIC DNA]</scope>
    <source>
        <strain evidence="2">Shaxun</strain>
        <tissue evidence="2">Muscle</tissue>
    </source>
</reference>
<feature type="region of interest" description="Disordered" evidence="1">
    <location>
        <begin position="186"/>
        <end position="211"/>
    </location>
</feature>
<dbReference type="AlphaFoldDB" id="A0A2G8K3S3"/>
<proteinExistence type="predicted"/>
<dbReference type="PANTHER" id="PTHR31025:SF9">
    <property type="entry name" value="SI:DKEY-286J15.1"/>
    <property type="match status" value="1"/>
</dbReference>
<protein>
    <submittedName>
        <fullName evidence="2">Uncharacterized protein</fullName>
    </submittedName>
</protein>
<dbReference type="Proteomes" id="UP000230750">
    <property type="component" value="Unassembled WGS sequence"/>
</dbReference>
<dbReference type="STRING" id="307972.A0A2G8K3S3"/>
<dbReference type="PANTHER" id="PTHR31025">
    <property type="entry name" value="SI:CH211-196P9.1-RELATED"/>
    <property type="match status" value="1"/>
</dbReference>
<keyword evidence="3" id="KW-1185">Reference proteome</keyword>
<dbReference type="OrthoDB" id="6628180at2759"/>